<evidence type="ECO:0000256" key="2">
    <source>
        <dbReference type="ARBA" id="ARBA00022723"/>
    </source>
</evidence>
<comment type="function">
    <text evidence="4">Produces N-formyl-kynurenine through the oxidation of tryptophan.</text>
</comment>
<organism evidence="5 6">
    <name type="scientific">Clohesyomyces aquaticus</name>
    <dbReference type="NCBI Taxonomy" id="1231657"/>
    <lineage>
        <taxon>Eukaryota</taxon>
        <taxon>Fungi</taxon>
        <taxon>Dikarya</taxon>
        <taxon>Ascomycota</taxon>
        <taxon>Pezizomycotina</taxon>
        <taxon>Dothideomycetes</taxon>
        <taxon>Pleosporomycetidae</taxon>
        <taxon>Pleosporales</taxon>
        <taxon>Lindgomycetaceae</taxon>
        <taxon>Clohesyomyces</taxon>
    </lineage>
</organism>
<protein>
    <recommendedName>
        <fullName evidence="4">Indoleamine 2,3-dioxygenase</fullName>
        <ecNumber evidence="4">1.13.11.52</ecNumber>
    </recommendedName>
</protein>
<dbReference type="AlphaFoldDB" id="A0A1Y1ZXC9"/>
<evidence type="ECO:0000256" key="1">
    <source>
        <dbReference type="ARBA" id="ARBA00007119"/>
    </source>
</evidence>
<comment type="catalytic activity">
    <reaction evidence="4">
        <text>L-tryptophan + O2 = N-formyl-L-kynurenine</text>
        <dbReference type="Rhea" id="RHEA:24536"/>
        <dbReference type="ChEBI" id="CHEBI:15379"/>
        <dbReference type="ChEBI" id="CHEBI:57912"/>
        <dbReference type="ChEBI" id="CHEBI:58629"/>
    </reaction>
</comment>
<evidence type="ECO:0000256" key="4">
    <source>
        <dbReference type="RuleBase" id="RU369119"/>
    </source>
</evidence>
<keyword evidence="3 4" id="KW-0408">Iron</keyword>
<keyword evidence="4" id="KW-0560">Oxidoreductase</keyword>
<comment type="similarity">
    <text evidence="1 4">Belongs to the indoleamine 2,3-dioxygenase family.</text>
</comment>
<keyword evidence="4 5" id="KW-0223">Dioxygenase</keyword>
<accession>A0A1Y1ZXC9</accession>
<dbReference type="InterPro" id="IPR037217">
    <property type="entry name" value="Trp/Indoleamine_2_3_dOase-like"/>
</dbReference>
<dbReference type="Proteomes" id="UP000193144">
    <property type="component" value="Unassembled WGS sequence"/>
</dbReference>
<dbReference type="InterPro" id="IPR000898">
    <property type="entry name" value="Indolamine_dOase"/>
</dbReference>
<keyword evidence="6" id="KW-1185">Reference proteome</keyword>
<reference evidence="5 6" key="1">
    <citation type="submission" date="2016-07" db="EMBL/GenBank/DDBJ databases">
        <title>Pervasive Adenine N6-methylation of Active Genes in Fungi.</title>
        <authorList>
            <consortium name="DOE Joint Genome Institute"/>
            <person name="Mondo S.J."/>
            <person name="Dannebaum R.O."/>
            <person name="Kuo R.C."/>
            <person name="Labutti K."/>
            <person name="Haridas S."/>
            <person name="Kuo A."/>
            <person name="Salamov A."/>
            <person name="Ahrendt S.R."/>
            <person name="Lipzen A."/>
            <person name="Sullivan W."/>
            <person name="Andreopoulos W.B."/>
            <person name="Clum A."/>
            <person name="Lindquist E."/>
            <person name="Daum C."/>
            <person name="Ramamoorthy G.K."/>
            <person name="Gryganskyi A."/>
            <person name="Culley D."/>
            <person name="Magnuson J.K."/>
            <person name="James T.Y."/>
            <person name="O'Malley M.A."/>
            <person name="Stajich J.E."/>
            <person name="Spatafora J.W."/>
            <person name="Visel A."/>
            <person name="Grigoriev I.V."/>
        </authorList>
    </citation>
    <scope>NUCLEOTIDE SEQUENCE [LARGE SCALE GENOMIC DNA]</scope>
    <source>
        <strain evidence="5 6">CBS 115471</strain>
    </source>
</reference>
<sequence>MAVSRDIFPDVSTTHGFQLDRPPASRLPESHAAYEGLVRNTKLHIAVQSLELRRKVDNLPTLNISGLYIPHQRRAYCILPFVAHGYIWGDGTSTITELPPQLRIPLEALSDQLGIKPLGTYASTVLWNC</sequence>
<dbReference type="PANTHER" id="PTHR28657:SF5">
    <property type="entry name" value="INDOLEAMINE 2,3-DIOXYGENASE"/>
    <property type="match status" value="1"/>
</dbReference>
<dbReference type="EMBL" id="MCFA01000029">
    <property type="protein sequence ID" value="ORY14906.1"/>
    <property type="molecule type" value="Genomic_DNA"/>
</dbReference>
<proteinExistence type="inferred from homology"/>
<keyword evidence="2 4" id="KW-0479">Metal-binding</keyword>
<dbReference type="GO" id="GO:0034354">
    <property type="term" value="P:'de novo' NAD+ biosynthetic process from L-tryptophan"/>
    <property type="evidence" value="ECO:0007669"/>
    <property type="project" value="TreeGrafter"/>
</dbReference>
<gene>
    <name evidence="5" type="ORF">BCR34DRAFT_559666</name>
</gene>
<dbReference type="GO" id="GO:0033754">
    <property type="term" value="F:indoleamine 2,3-dioxygenase activity"/>
    <property type="evidence" value="ECO:0007669"/>
    <property type="project" value="UniProtKB-EC"/>
</dbReference>
<dbReference type="SUPFAM" id="SSF140959">
    <property type="entry name" value="Indolic compounds 2,3-dioxygenase-like"/>
    <property type="match status" value="1"/>
</dbReference>
<dbReference type="GO" id="GO:0020037">
    <property type="term" value="F:heme binding"/>
    <property type="evidence" value="ECO:0007669"/>
    <property type="project" value="UniProtKB-UniRule"/>
</dbReference>
<dbReference type="Pfam" id="PF01231">
    <property type="entry name" value="IDO"/>
    <property type="match status" value="1"/>
</dbReference>
<keyword evidence="4" id="KW-0349">Heme</keyword>
<dbReference type="GO" id="GO:0046872">
    <property type="term" value="F:metal ion binding"/>
    <property type="evidence" value="ECO:0007669"/>
    <property type="project" value="UniProtKB-UniRule"/>
</dbReference>
<evidence type="ECO:0000313" key="6">
    <source>
        <dbReference type="Proteomes" id="UP000193144"/>
    </source>
</evidence>
<dbReference type="PANTHER" id="PTHR28657">
    <property type="entry name" value="INDOLEAMINE 2,3-DIOXYGENASE"/>
    <property type="match status" value="1"/>
</dbReference>
<name>A0A1Y1ZXC9_9PLEO</name>
<dbReference type="GO" id="GO:0019441">
    <property type="term" value="P:L-tryptophan catabolic process to kynurenine"/>
    <property type="evidence" value="ECO:0007669"/>
    <property type="project" value="UniProtKB-UniRule"/>
</dbReference>
<evidence type="ECO:0000313" key="5">
    <source>
        <dbReference type="EMBL" id="ORY14906.1"/>
    </source>
</evidence>
<dbReference type="EC" id="1.13.11.52" evidence="4"/>
<dbReference type="OrthoDB" id="540174at2759"/>
<evidence type="ECO:0000256" key="3">
    <source>
        <dbReference type="ARBA" id="ARBA00023004"/>
    </source>
</evidence>
<dbReference type="GO" id="GO:0005737">
    <property type="term" value="C:cytoplasm"/>
    <property type="evidence" value="ECO:0007669"/>
    <property type="project" value="TreeGrafter"/>
</dbReference>
<comment type="caution">
    <text evidence="5">The sequence shown here is derived from an EMBL/GenBank/DDBJ whole genome shotgun (WGS) entry which is preliminary data.</text>
</comment>